<dbReference type="Proteomes" id="UP000324222">
    <property type="component" value="Unassembled WGS sequence"/>
</dbReference>
<evidence type="ECO:0000313" key="2">
    <source>
        <dbReference type="Proteomes" id="UP000324222"/>
    </source>
</evidence>
<dbReference type="AlphaFoldDB" id="A0A5B7CUX7"/>
<comment type="caution">
    <text evidence="1">The sequence shown here is derived from an EMBL/GenBank/DDBJ whole genome shotgun (WGS) entry which is preliminary data.</text>
</comment>
<protein>
    <submittedName>
        <fullName evidence="1">Uncharacterized protein</fullName>
    </submittedName>
</protein>
<keyword evidence="2" id="KW-1185">Reference proteome</keyword>
<accession>A0A5B7CUX7</accession>
<evidence type="ECO:0000313" key="1">
    <source>
        <dbReference type="EMBL" id="MPC12514.1"/>
    </source>
</evidence>
<proteinExistence type="predicted"/>
<reference evidence="1 2" key="1">
    <citation type="submission" date="2019-05" db="EMBL/GenBank/DDBJ databases">
        <title>Another draft genome of Portunus trituberculatus and its Hox gene families provides insights of decapod evolution.</title>
        <authorList>
            <person name="Jeong J.-H."/>
            <person name="Song I."/>
            <person name="Kim S."/>
            <person name="Choi T."/>
            <person name="Kim D."/>
            <person name="Ryu S."/>
            <person name="Kim W."/>
        </authorList>
    </citation>
    <scope>NUCLEOTIDE SEQUENCE [LARGE SCALE GENOMIC DNA]</scope>
    <source>
        <tissue evidence="1">Muscle</tissue>
    </source>
</reference>
<dbReference type="EMBL" id="VSRR010000220">
    <property type="protein sequence ID" value="MPC12514.1"/>
    <property type="molecule type" value="Genomic_DNA"/>
</dbReference>
<organism evidence="1 2">
    <name type="scientific">Portunus trituberculatus</name>
    <name type="common">Swimming crab</name>
    <name type="synonym">Neptunus trituberculatus</name>
    <dbReference type="NCBI Taxonomy" id="210409"/>
    <lineage>
        <taxon>Eukaryota</taxon>
        <taxon>Metazoa</taxon>
        <taxon>Ecdysozoa</taxon>
        <taxon>Arthropoda</taxon>
        <taxon>Crustacea</taxon>
        <taxon>Multicrustacea</taxon>
        <taxon>Malacostraca</taxon>
        <taxon>Eumalacostraca</taxon>
        <taxon>Eucarida</taxon>
        <taxon>Decapoda</taxon>
        <taxon>Pleocyemata</taxon>
        <taxon>Brachyura</taxon>
        <taxon>Eubrachyura</taxon>
        <taxon>Portunoidea</taxon>
        <taxon>Portunidae</taxon>
        <taxon>Portuninae</taxon>
        <taxon>Portunus</taxon>
    </lineage>
</organism>
<gene>
    <name evidence="1" type="ORF">E2C01_005213</name>
</gene>
<sequence>MGLLAGGPGVPSEKTLAVFSAATREFPPHASLCSALGHDRTLAARHVTNVVRIRFLAHSLT</sequence>
<name>A0A5B7CUX7_PORTR</name>